<accession>A0A0C9T2A6</accession>
<sequence length="198" mass="22155">MLFDVWRNIYYAPPASPAVNSSCTITILRVGCCIVLYKVLYHTRLAVLARNTHLSFAAHTSDGDIKLVLQRAPDLLPYLPRLTHLATALPQTLGSWYDRLELFCTNVHRAELRALLLERYVTAYSNYTDADVAFLDSLREHWPSVGDVTGGCSDGRPLPGQGQLVLRDGVVNRLSWVILHTVAAQAMYLLARSYGRIL</sequence>
<dbReference type="Proteomes" id="UP000053263">
    <property type="component" value="Unassembled WGS sequence"/>
</dbReference>
<evidence type="ECO:0000313" key="1">
    <source>
        <dbReference type="EMBL" id="KII83404.1"/>
    </source>
</evidence>
<evidence type="ECO:0000313" key="2">
    <source>
        <dbReference type="Proteomes" id="UP000053263"/>
    </source>
</evidence>
<keyword evidence="2" id="KW-1185">Reference proteome</keyword>
<dbReference type="EMBL" id="KN832578">
    <property type="protein sequence ID" value="KII83404.1"/>
    <property type="molecule type" value="Genomic_DNA"/>
</dbReference>
<dbReference type="HOGENOM" id="CLU_1378652_0_0_1"/>
<proteinExistence type="predicted"/>
<dbReference type="AlphaFoldDB" id="A0A0C9T2A6"/>
<gene>
    <name evidence="1" type="ORF">PLICRDRAFT_180482</name>
</gene>
<protein>
    <submittedName>
        <fullName evidence="1">Uncharacterized protein</fullName>
    </submittedName>
</protein>
<name>A0A0C9T2A6_PLICR</name>
<reference evidence="1 2" key="1">
    <citation type="submission" date="2014-06" db="EMBL/GenBank/DDBJ databases">
        <title>Evolutionary Origins and Diversification of the Mycorrhizal Mutualists.</title>
        <authorList>
            <consortium name="DOE Joint Genome Institute"/>
            <consortium name="Mycorrhizal Genomics Consortium"/>
            <person name="Kohler A."/>
            <person name="Kuo A."/>
            <person name="Nagy L.G."/>
            <person name="Floudas D."/>
            <person name="Copeland A."/>
            <person name="Barry K.W."/>
            <person name="Cichocki N."/>
            <person name="Veneault-Fourrey C."/>
            <person name="LaButti K."/>
            <person name="Lindquist E.A."/>
            <person name="Lipzen A."/>
            <person name="Lundell T."/>
            <person name="Morin E."/>
            <person name="Murat C."/>
            <person name="Riley R."/>
            <person name="Ohm R."/>
            <person name="Sun H."/>
            <person name="Tunlid A."/>
            <person name="Henrissat B."/>
            <person name="Grigoriev I.V."/>
            <person name="Hibbett D.S."/>
            <person name="Martin F."/>
        </authorList>
    </citation>
    <scope>NUCLEOTIDE SEQUENCE [LARGE SCALE GENOMIC DNA]</scope>
    <source>
        <strain evidence="1 2">FD-325 SS-3</strain>
    </source>
</reference>
<organism evidence="1 2">
    <name type="scientific">Plicaturopsis crispa FD-325 SS-3</name>
    <dbReference type="NCBI Taxonomy" id="944288"/>
    <lineage>
        <taxon>Eukaryota</taxon>
        <taxon>Fungi</taxon>
        <taxon>Dikarya</taxon>
        <taxon>Basidiomycota</taxon>
        <taxon>Agaricomycotina</taxon>
        <taxon>Agaricomycetes</taxon>
        <taxon>Agaricomycetidae</taxon>
        <taxon>Amylocorticiales</taxon>
        <taxon>Amylocorticiaceae</taxon>
        <taxon>Plicatura</taxon>
        <taxon>Plicaturopsis crispa</taxon>
    </lineage>
</organism>